<reference evidence="9 10" key="2">
    <citation type="submission" date="2018-11" db="EMBL/GenBank/DDBJ databases">
        <authorList>
            <consortium name="Pathogen Informatics"/>
        </authorList>
    </citation>
    <scope>NUCLEOTIDE SEQUENCE [LARGE SCALE GENOMIC DNA]</scope>
</reference>
<evidence type="ECO:0000313" key="9">
    <source>
        <dbReference type="EMBL" id="VDM33464.1"/>
    </source>
</evidence>
<evidence type="ECO:0000256" key="4">
    <source>
        <dbReference type="ARBA" id="ARBA00022448"/>
    </source>
</evidence>
<evidence type="ECO:0000256" key="6">
    <source>
        <dbReference type="ARBA" id="ARBA00023034"/>
    </source>
</evidence>
<dbReference type="PANTHER" id="PTHR21443:SF0">
    <property type="entry name" value="CONSERVED OLIGOMERIC GOLGI COMPLEX SUBUNIT 7"/>
    <property type="match status" value="1"/>
</dbReference>
<dbReference type="InterPro" id="IPR029063">
    <property type="entry name" value="SAM-dependent_MTases_sf"/>
</dbReference>
<dbReference type="WBParaSite" id="TTAC_0000882701-mRNA-1">
    <property type="protein sequence ID" value="TTAC_0000882701-mRNA-1"/>
    <property type="gene ID" value="TTAC_0000882701"/>
</dbReference>
<dbReference type="AlphaFoldDB" id="A0A0R3X5R7"/>
<dbReference type="GO" id="GO:0006886">
    <property type="term" value="P:intracellular protein transport"/>
    <property type="evidence" value="ECO:0007669"/>
    <property type="project" value="InterPro"/>
</dbReference>
<comment type="similarity">
    <text evidence="2">Belongs to the COG7 family.</text>
</comment>
<dbReference type="GO" id="GO:0000139">
    <property type="term" value="C:Golgi membrane"/>
    <property type="evidence" value="ECO:0007669"/>
    <property type="project" value="UniProtKB-SubCell"/>
</dbReference>
<accession>A0A0R3X5R7</accession>
<keyword evidence="5" id="KW-0653">Protein transport</keyword>
<dbReference type="OrthoDB" id="245173at2759"/>
<evidence type="ECO:0000256" key="8">
    <source>
        <dbReference type="ARBA" id="ARBA00031345"/>
    </source>
</evidence>
<evidence type="ECO:0000256" key="7">
    <source>
        <dbReference type="ARBA" id="ARBA00023136"/>
    </source>
</evidence>
<dbReference type="Pfam" id="PF10191">
    <property type="entry name" value="COG7"/>
    <property type="match status" value="2"/>
</dbReference>
<dbReference type="Proteomes" id="UP000274429">
    <property type="component" value="Unassembled WGS sequence"/>
</dbReference>
<dbReference type="PANTHER" id="PTHR21443">
    <property type="entry name" value="CONSERVED OLIGOMERIC GOLGI COMPLEX COMPONENT 7"/>
    <property type="match status" value="1"/>
</dbReference>
<protein>
    <recommendedName>
        <fullName evidence="3">Conserved oligomeric Golgi complex subunit 7</fullName>
    </recommendedName>
    <alternativeName>
        <fullName evidence="8">Component of oligomeric Golgi complex 7</fullName>
    </alternativeName>
</protein>
<evidence type="ECO:0000256" key="2">
    <source>
        <dbReference type="ARBA" id="ARBA00005831"/>
    </source>
</evidence>
<dbReference type="InterPro" id="IPR019335">
    <property type="entry name" value="COG7"/>
</dbReference>
<dbReference type="GO" id="GO:0007030">
    <property type="term" value="P:Golgi organization"/>
    <property type="evidence" value="ECO:0007669"/>
    <property type="project" value="TreeGrafter"/>
</dbReference>
<dbReference type="Gene3D" id="3.40.50.150">
    <property type="entry name" value="Vaccinia Virus protein VP39"/>
    <property type="match status" value="1"/>
</dbReference>
<keyword evidence="6" id="KW-0333">Golgi apparatus</keyword>
<evidence type="ECO:0000256" key="3">
    <source>
        <dbReference type="ARBA" id="ARBA00020984"/>
    </source>
</evidence>
<name>A0A0R3X5R7_HYDTA</name>
<proteinExistence type="inferred from homology"/>
<reference evidence="11" key="1">
    <citation type="submission" date="2017-02" db="UniProtKB">
        <authorList>
            <consortium name="WormBaseParasite"/>
        </authorList>
    </citation>
    <scope>IDENTIFICATION</scope>
</reference>
<dbReference type="InterPro" id="IPR036236">
    <property type="entry name" value="Znf_C2H2_sf"/>
</dbReference>
<sequence>MEDCDSGSGSSGSEIEVDEGVVEEYCCLLCDHKTTAVSEFFQHLEEIHHWDLRQEGKLFADQYTWISFVNWTRINKPPHWKDFLAFNEEDRQTYLQPFIQDDAVLMIVDKSVLNIFRNFIKQGREGLITGKVVLNLFEDAGMISLFLAKADAKRVFIPASPFVESVKALAKCNNCEEKIEVVSSLAALPVNRIDILFWDWLDVFFLNCDQSDLFSLIQSKVNRVYPRALSVDVIGVTTKQEVLKCLVPSCSFEDLNTAPLVVAAYEKVYQYDWNSDLVMPVTNAQAIVTVDIQNTLSFRFDEKNFQLTFNTAAKMNGLLIYLRCEIDGNEWSFSTKDSGSYGQSLILLRHPVDGLPGQEARDFLADDFDHKALINRTLQSVSSEPNTEAAISSILLNTANQEVESTFHEVAQAMPRILRNIESVNQQAILLRDHMDSVEKDFRKMHIDDSDVIRELERLDCQRQRAKKAADALREANRWSMLVNSRQALMEGDANVDQLYQLILDMDQSLIYLEQMPDYADRKALLNATKDRLEALIAPQFMELLDAITQSADSRLLEQLQHMITIFGGLNRSSVAVRYYVTWLENRLKENWDRSTYITMDKSPFADQSVGRVHCHFRDTITFLSSQLELRLFGDESRVPLLRALANSMETVSPQVSQFLMEQRDSSNSSLNRCSDMLKYTDESAILDDFQTTSDQLYECLVDLLSCAISQTKGIGLSSLLDAVHETTKLLVEQWQDALESFANSLIEQDRAMHYKQADGMKTVLLLVSATGALAMKIGDFVMSFDDHLQRLFSQEGSKTLDCASRVCPFHSLLLPLIGESQPCANWSFLLSFAPQSDLLKSPVDDSSNPIMPTSVLTTRLADLCKASVTIAERVALTPVDDILAVVPKMTLWASHPAGGDAKLPDLAYLPQEYITQLGQYIFNLPEHLLPFMDTNEDANSTSLEQSAALVHCLRLTDSRTCQVQSNAVAAGSRSRLSSSAEAVSSSSTITAWLDWLLSGQVAEAFVKAILAIPSPAPVPSNVDKPPPGLTAHGAKQLLTDLDYFLGLLEELGLPRPVDLVSLRDLINASPEEFKKVSADKSPRVDSVTQITLKVVPPYWEPFGDRKHFLWKSCTTAAACEAEKKRAGRECMREWYMDWRCVECCQGELCNYYATGPTLLLVDALGASVPGMAWAKSSPVKLPLNEISLNPTGVLRQIDEAYIEQQLASTSF</sequence>
<evidence type="ECO:0000313" key="10">
    <source>
        <dbReference type="Proteomes" id="UP000274429"/>
    </source>
</evidence>
<keyword evidence="10" id="KW-1185">Reference proteome</keyword>
<organism evidence="11">
    <name type="scientific">Hydatigena taeniaeformis</name>
    <name type="common">Feline tapeworm</name>
    <name type="synonym">Taenia taeniaeformis</name>
    <dbReference type="NCBI Taxonomy" id="6205"/>
    <lineage>
        <taxon>Eukaryota</taxon>
        <taxon>Metazoa</taxon>
        <taxon>Spiralia</taxon>
        <taxon>Lophotrochozoa</taxon>
        <taxon>Platyhelminthes</taxon>
        <taxon>Cestoda</taxon>
        <taxon>Eucestoda</taxon>
        <taxon>Cyclophyllidea</taxon>
        <taxon>Taeniidae</taxon>
        <taxon>Hydatigera</taxon>
    </lineage>
</organism>
<dbReference type="SUPFAM" id="SSF57667">
    <property type="entry name" value="beta-beta-alpha zinc fingers"/>
    <property type="match status" value="1"/>
</dbReference>
<gene>
    <name evidence="9" type="ORF">TTAC_LOCUS8812</name>
</gene>
<keyword evidence="4" id="KW-0813">Transport</keyword>
<comment type="subcellular location">
    <subcellularLocation>
        <location evidence="1">Golgi apparatus membrane</location>
        <topology evidence="1">Peripheral membrane protein</topology>
    </subcellularLocation>
</comment>
<dbReference type="GO" id="GO:0017119">
    <property type="term" value="C:Golgi transport complex"/>
    <property type="evidence" value="ECO:0007669"/>
    <property type="project" value="InterPro"/>
</dbReference>
<evidence type="ECO:0000256" key="5">
    <source>
        <dbReference type="ARBA" id="ARBA00022927"/>
    </source>
</evidence>
<evidence type="ECO:0000256" key="1">
    <source>
        <dbReference type="ARBA" id="ARBA00004395"/>
    </source>
</evidence>
<dbReference type="EMBL" id="UYWX01020593">
    <property type="protein sequence ID" value="VDM33464.1"/>
    <property type="molecule type" value="Genomic_DNA"/>
</dbReference>
<dbReference type="STRING" id="6205.A0A0R3X5R7"/>
<evidence type="ECO:0000313" key="11">
    <source>
        <dbReference type="WBParaSite" id="TTAC_0000882701-mRNA-1"/>
    </source>
</evidence>
<keyword evidence="7" id="KW-0472">Membrane</keyword>
<dbReference type="CDD" id="cd23599">
    <property type="entry name" value="TFP_LU_ECD_Cold"/>
    <property type="match status" value="1"/>
</dbReference>
<dbReference type="GO" id="GO:0006890">
    <property type="term" value="P:retrograde vesicle-mediated transport, Golgi to endoplasmic reticulum"/>
    <property type="evidence" value="ECO:0007669"/>
    <property type="project" value="TreeGrafter"/>
</dbReference>